<keyword evidence="2" id="KW-1185">Reference proteome</keyword>
<dbReference type="AlphaFoldDB" id="A0AAD5MMZ5"/>
<evidence type="ECO:0000313" key="1">
    <source>
        <dbReference type="EMBL" id="KAJ1361515.1"/>
    </source>
</evidence>
<name>A0AAD5MMZ5_PARTN</name>
<dbReference type="Proteomes" id="UP001196413">
    <property type="component" value="Unassembled WGS sequence"/>
</dbReference>
<accession>A0AAD5MMZ5</accession>
<organism evidence="1 2">
    <name type="scientific">Parelaphostrongylus tenuis</name>
    <name type="common">Meningeal worm</name>
    <dbReference type="NCBI Taxonomy" id="148309"/>
    <lineage>
        <taxon>Eukaryota</taxon>
        <taxon>Metazoa</taxon>
        <taxon>Ecdysozoa</taxon>
        <taxon>Nematoda</taxon>
        <taxon>Chromadorea</taxon>
        <taxon>Rhabditida</taxon>
        <taxon>Rhabditina</taxon>
        <taxon>Rhabditomorpha</taxon>
        <taxon>Strongyloidea</taxon>
        <taxon>Metastrongylidae</taxon>
        <taxon>Parelaphostrongylus</taxon>
    </lineage>
</organism>
<proteinExistence type="predicted"/>
<sequence length="99" mass="12017">MKKIHSTKERYDLGGQARYFMAYEFKSISNCFLMTTNLCRHKNSKLCQYYFTQMHPYQIEMRFNPTTLFRHPNANPCQQFSHNCYPMRYLRVQTVPTSR</sequence>
<gene>
    <name evidence="1" type="ORF">KIN20_020789</name>
</gene>
<reference evidence="1" key="1">
    <citation type="submission" date="2021-06" db="EMBL/GenBank/DDBJ databases">
        <title>Parelaphostrongylus tenuis whole genome reference sequence.</title>
        <authorList>
            <person name="Garwood T.J."/>
            <person name="Larsen P.A."/>
            <person name="Fountain-Jones N.M."/>
            <person name="Garbe J.R."/>
            <person name="Macchietto M.G."/>
            <person name="Kania S.A."/>
            <person name="Gerhold R.W."/>
            <person name="Richards J.E."/>
            <person name="Wolf T.M."/>
        </authorList>
    </citation>
    <scope>NUCLEOTIDE SEQUENCE</scope>
    <source>
        <strain evidence="1">MNPRO001-30</strain>
        <tissue evidence="1">Meninges</tissue>
    </source>
</reference>
<evidence type="ECO:0000313" key="2">
    <source>
        <dbReference type="Proteomes" id="UP001196413"/>
    </source>
</evidence>
<protein>
    <submittedName>
        <fullName evidence="1">Uncharacterized protein</fullName>
    </submittedName>
</protein>
<comment type="caution">
    <text evidence="1">The sequence shown here is derived from an EMBL/GenBank/DDBJ whole genome shotgun (WGS) entry which is preliminary data.</text>
</comment>
<dbReference type="EMBL" id="JAHQIW010004221">
    <property type="protein sequence ID" value="KAJ1361515.1"/>
    <property type="molecule type" value="Genomic_DNA"/>
</dbReference>